<proteinExistence type="predicted"/>
<feature type="compositionally biased region" description="Gly residues" evidence="1">
    <location>
        <begin position="31"/>
        <end position="45"/>
    </location>
</feature>
<dbReference type="AlphaFoldDB" id="A0A401GQN4"/>
<evidence type="ECO:0000313" key="3">
    <source>
        <dbReference type="Proteomes" id="UP000287166"/>
    </source>
</evidence>
<dbReference type="OrthoDB" id="3050608at2759"/>
<protein>
    <submittedName>
        <fullName evidence="2">Uncharacterized protein</fullName>
    </submittedName>
</protein>
<dbReference type="RefSeq" id="XP_027615383.1">
    <property type="nucleotide sequence ID" value="XM_027759582.1"/>
</dbReference>
<dbReference type="Proteomes" id="UP000287166">
    <property type="component" value="Unassembled WGS sequence"/>
</dbReference>
<comment type="caution">
    <text evidence="2">The sequence shown here is derived from an EMBL/GenBank/DDBJ whole genome shotgun (WGS) entry which is preliminary data.</text>
</comment>
<reference evidence="2 3" key="1">
    <citation type="journal article" date="2018" name="Sci. Rep.">
        <title>Genome sequence of the cauliflower mushroom Sparassis crispa (Hanabiratake) and its association with beneficial usage.</title>
        <authorList>
            <person name="Kiyama R."/>
            <person name="Furutani Y."/>
            <person name="Kawaguchi K."/>
            <person name="Nakanishi T."/>
        </authorList>
    </citation>
    <scope>NUCLEOTIDE SEQUENCE [LARGE SCALE GENOMIC DNA]</scope>
</reference>
<dbReference type="GeneID" id="38781387"/>
<feature type="compositionally biased region" description="Polar residues" evidence="1">
    <location>
        <begin position="1"/>
        <end position="14"/>
    </location>
</feature>
<organism evidence="2 3">
    <name type="scientific">Sparassis crispa</name>
    <dbReference type="NCBI Taxonomy" id="139825"/>
    <lineage>
        <taxon>Eukaryota</taxon>
        <taxon>Fungi</taxon>
        <taxon>Dikarya</taxon>
        <taxon>Basidiomycota</taxon>
        <taxon>Agaricomycotina</taxon>
        <taxon>Agaricomycetes</taxon>
        <taxon>Polyporales</taxon>
        <taxon>Sparassidaceae</taxon>
        <taxon>Sparassis</taxon>
    </lineage>
</organism>
<evidence type="ECO:0000256" key="1">
    <source>
        <dbReference type="SAM" id="MobiDB-lite"/>
    </source>
</evidence>
<feature type="compositionally biased region" description="Polar residues" evidence="1">
    <location>
        <begin position="49"/>
        <end position="59"/>
    </location>
</feature>
<feature type="compositionally biased region" description="Polar residues" evidence="1">
    <location>
        <begin position="77"/>
        <end position="87"/>
    </location>
</feature>
<accession>A0A401GQN4</accession>
<feature type="region of interest" description="Disordered" evidence="1">
    <location>
        <begin position="1"/>
        <end position="105"/>
    </location>
</feature>
<name>A0A401GQN4_9APHY</name>
<dbReference type="InParanoid" id="A0A401GQN4"/>
<dbReference type="EMBL" id="BFAD01000006">
    <property type="protein sequence ID" value="GBE84470.1"/>
    <property type="molecule type" value="Genomic_DNA"/>
</dbReference>
<sequence length="105" mass="10889">MQNMDDSNWQNSKGQGVGGVYDQTRQAGQETMGGGHGSGVAGGPKGSEQKQSTQSSGQKNWPEHGTEAVGQKAGMNMSDQNAASASTFIDEETPEYCEGHGLPGV</sequence>
<evidence type="ECO:0000313" key="2">
    <source>
        <dbReference type="EMBL" id="GBE84470.1"/>
    </source>
</evidence>
<gene>
    <name evidence="2" type="ORF">SCP_0604490</name>
</gene>
<keyword evidence="3" id="KW-1185">Reference proteome</keyword>